<name>A0A507BAJ8_9PEZI</name>
<evidence type="ECO:0000313" key="2">
    <source>
        <dbReference type="EMBL" id="TPX13610.1"/>
    </source>
</evidence>
<feature type="region of interest" description="Disordered" evidence="1">
    <location>
        <begin position="34"/>
        <end position="59"/>
    </location>
</feature>
<dbReference type="InterPro" id="IPR008547">
    <property type="entry name" value="DUF829_TMEM53"/>
</dbReference>
<organism evidence="2 3">
    <name type="scientific">Thyridium curvatum</name>
    <dbReference type="NCBI Taxonomy" id="1093900"/>
    <lineage>
        <taxon>Eukaryota</taxon>
        <taxon>Fungi</taxon>
        <taxon>Dikarya</taxon>
        <taxon>Ascomycota</taxon>
        <taxon>Pezizomycotina</taxon>
        <taxon>Sordariomycetes</taxon>
        <taxon>Sordariomycetidae</taxon>
        <taxon>Thyridiales</taxon>
        <taxon>Thyridiaceae</taxon>
        <taxon>Thyridium</taxon>
    </lineage>
</organism>
<feature type="region of interest" description="Disordered" evidence="1">
    <location>
        <begin position="120"/>
        <end position="187"/>
    </location>
</feature>
<dbReference type="EMBL" id="SKBQ01000033">
    <property type="protein sequence ID" value="TPX13610.1"/>
    <property type="molecule type" value="Genomic_DNA"/>
</dbReference>
<feature type="compositionally biased region" description="Acidic residues" evidence="1">
    <location>
        <begin position="81"/>
        <end position="93"/>
    </location>
</feature>
<feature type="compositionally biased region" description="Low complexity" evidence="1">
    <location>
        <begin position="300"/>
        <end position="314"/>
    </location>
</feature>
<feature type="compositionally biased region" description="Basic and acidic residues" evidence="1">
    <location>
        <begin position="143"/>
        <end position="169"/>
    </location>
</feature>
<dbReference type="Pfam" id="PF05705">
    <property type="entry name" value="DUF829"/>
    <property type="match status" value="1"/>
</dbReference>
<evidence type="ECO:0000256" key="1">
    <source>
        <dbReference type="SAM" id="MobiDB-lite"/>
    </source>
</evidence>
<dbReference type="AlphaFoldDB" id="A0A507BAJ8"/>
<gene>
    <name evidence="2" type="ORF">E0L32_006081</name>
</gene>
<evidence type="ECO:0000313" key="3">
    <source>
        <dbReference type="Proteomes" id="UP000319257"/>
    </source>
</evidence>
<proteinExistence type="predicted"/>
<sequence length="592" mass="65535">MNDQLFRPRGLYCLIMAYDVNSYRSVTQQDTTTDLDAMVPGSHRSDQGTRHKIRSNDGVTGVANFPAAAELIFPDPNDTLPDSDDDQESDDEDGKGNGNGFLGKLGKFAADMNAKRDLRSQVKFQRKNPTSAINSLLDPKAGLSEKDLRKQDKREVKQERKRDKAERKAEKRQRKHPERSPKEPKMKPLLFKVRDGDVAVAVCTVEQHLPRMAALYLVAQETAPPETRIPPQRHSLVLPGRRTDATRDARAETRMQTAFQCRSHMQRGAAIAPPGTMATNTDPSGSGLRPVTDQIYVSHPSDPSDAAAADGGPSRNDDPTAILIHGWGGASAKSISGHAAGYRKLYPGAKIVVVLSTPTLYLFRSYDACVRAMRRVVDEIFPTAENSKENEQPRLLVHVLSNTGLYFYSATLTAYRQRFGPGAKLPHPLLALDSAPGGSDFSANVGRWTQATAIGLQRVSPLPYFATEKVCSLFWHANRTLELATGRENMHAIGPRVVNDADLESTDAMRLYLYSKEDALMGWEDIEKHGQEAEEKGYKTTRVMFAGSSHVSHMRAHPDKYWEAVSRSWSQAIEAQSTSAEPTEEGRLKARL</sequence>
<protein>
    <submittedName>
        <fullName evidence="2">Uncharacterized protein</fullName>
    </submittedName>
</protein>
<dbReference type="InterPro" id="IPR029058">
    <property type="entry name" value="AB_hydrolase_fold"/>
</dbReference>
<dbReference type="PANTHER" id="PTHR12265:SF14">
    <property type="entry name" value="INDOLE-DITERPENE BIOSYNTHESIS PROTEIN PAXU"/>
    <property type="match status" value="1"/>
</dbReference>
<dbReference type="InParanoid" id="A0A507BAJ8"/>
<feature type="region of interest" description="Disordered" evidence="1">
    <location>
        <begin position="271"/>
        <end position="319"/>
    </location>
</feature>
<dbReference type="RefSeq" id="XP_030995321.1">
    <property type="nucleotide sequence ID" value="XM_031140674.1"/>
</dbReference>
<feature type="region of interest" description="Disordered" evidence="1">
    <location>
        <begin position="573"/>
        <end position="592"/>
    </location>
</feature>
<accession>A0A507BAJ8</accession>
<dbReference type="GeneID" id="41973528"/>
<dbReference type="Proteomes" id="UP000319257">
    <property type="component" value="Unassembled WGS sequence"/>
</dbReference>
<dbReference type="SUPFAM" id="SSF53474">
    <property type="entry name" value="alpha/beta-Hydrolases"/>
    <property type="match status" value="1"/>
</dbReference>
<feature type="compositionally biased region" description="Basic and acidic residues" evidence="1">
    <location>
        <begin position="178"/>
        <end position="187"/>
    </location>
</feature>
<keyword evidence="3" id="KW-1185">Reference proteome</keyword>
<dbReference type="OrthoDB" id="77878at2759"/>
<reference evidence="2 3" key="1">
    <citation type="submission" date="2019-06" db="EMBL/GenBank/DDBJ databases">
        <title>Draft genome sequence of the filamentous fungus Phialemoniopsis curvata isolated from diesel fuel.</title>
        <authorList>
            <person name="Varaljay V.A."/>
            <person name="Lyon W.J."/>
            <person name="Crouch A.L."/>
            <person name="Drake C.E."/>
            <person name="Hollomon J.M."/>
            <person name="Nadeau L.J."/>
            <person name="Nunn H.S."/>
            <person name="Stevenson B.S."/>
            <person name="Bojanowski C.L."/>
            <person name="Crookes-Goodson W.J."/>
        </authorList>
    </citation>
    <scope>NUCLEOTIDE SEQUENCE [LARGE SCALE GENOMIC DNA]</scope>
    <source>
        <strain evidence="2 3">D216</strain>
    </source>
</reference>
<dbReference type="PANTHER" id="PTHR12265">
    <property type="entry name" value="TRANSMEMBRANE PROTEIN 53"/>
    <property type="match status" value="1"/>
</dbReference>
<feature type="region of interest" description="Disordered" evidence="1">
    <location>
        <begin position="72"/>
        <end position="102"/>
    </location>
</feature>
<comment type="caution">
    <text evidence="2">The sequence shown here is derived from an EMBL/GenBank/DDBJ whole genome shotgun (WGS) entry which is preliminary data.</text>
</comment>